<dbReference type="Pfam" id="PF23362">
    <property type="entry name" value="DHX37_C"/>
    <property type="match status" value="1"/>
</dbReference>
<name>A0A564Z098_HYMDI</name>
<feature type="compositionally biased region" description="Acidic residues" evidence="6">
    <location>
        <begin position="309"/>
        <end position="324"/>
    </location>
</feature>
<dbReference type="PROSITE" id="PS00690">
    <property type="entry name" value="DEAH_ATP_HELICASE"/>
    <property type="match status" value="1"/>
</dbReference>
<keyword evidence="2" id="KW-0547">Nucleotide-binding</keyword>
<dbReference type="GO" id="GO:0005730">
    <property type="term" value="C:nucleolus"/>
    <property type="evidence" value="ECO:0007669"/>
    <property type="project" value="TreeGrafter"/>
</dbReference>
<evidence type="ECO:0000256" key="2">
    <source>
        <dbReference type="ARBA" id="ARBA00022741"/>
    </source>
</evidence>
<evidence type="ECO:0000256" key="4">
    <source>
        <dbReference type="ARBA" id="ARBA00022806"/>
    </source>
</evidence>
<dbReference type="PROSITE" id="PS51192">
    <property type="entry name" value="HELICASE_ATP_BIND_1"/>
    <property type="match status" value="1"/>
</dbReference>
<evidence type="ECO:0000256" key="1">
    <source>
        <dbReference type="ARBA" id="ARBA00008792"/>
    </source>
</evidence>
<dbReference type="SUPFAM" id="SSF52540">
    <property type="entry name" value="P-loop containing nucleoside triphosphate hydrolases"/>
    <property type="match status" value="1"/>
</dbReference>
<feature type="region of interest" description="Disordered" evidence="6">
    <location>
        <begin position="570"/>
        <end position="591"/>
    </location>
</feature>
<feature type="region of interest" description="Disordered" evidence="6">
    <location>
        <begin position="220"/>
        <end position="265"/>
    </location>
</feature>
<dbReference type="InterPro" id="IPR011709">
    <property type="entry name" value="DEAD-box_helicase_OB_fold"/>
</dbReference>
<dbReference type="GO" id="GO:0005524">
    <property type="term" value="F:ATP binding"/>
    <property type="evidence" value="ECO:0007669"/>
    <property type="project" value="UniProtKB-KW"/>
</dbReference>
<evidence type="ECO:0000313" key="10">
    <source>
        <dbReference type="Proteomes" id="UP000321570"/>
    </source>
</evidence>
<dbReference type="Gene3D" id="3.40.50.300">
    <property type="entry name" value="P-loop containing nucleotide triphosphate hydrolases"/>
    <property type="match status" value="3"/>
</dbReference>
<evidence type="ECO:0000256" key="3">
    <source>
        <dbReference type="ARBA" id="ARBA00022801"/>
    </source>
</evidence>
<organism evidence="9 10">
    <name type="scientific">Hymenolepis diminuta</name>
    <name type="common">Rat tapeworm</name>
    <dbReference type="NCBI Taxonomy" id="6216"/>
    <lineage>
        <taxon>Eukaryota</taxon>
        <taxon>Metazoa</taxon>
        <taxon>Spiralia</taxon>
        <taxon>Lophotrochozoa</taxon>
        <taxon>Platyhelminthes</taxon>
        <taxon>Cestoda</taxon>
        <taxon>Eucestoda</taxon>
        <taxon>Cyclophyllidea</taxon>
        <taxon>Hymenolepididae</taxon>
        <taxon>Hymenolepis</taxon>
    </lineage>
</organism>
<reference evidence="9 10" key="1">
    <citation type="submission" date="2019-07" db="EMBL/GenBank/DDBJ databases">
        <authorList>
            <person name="Jastrzebski P J."/>
            <person name="Paukszto L."/>
            <person name="Jastrzebski P J."/>
        </authorList>
    </citation>
    <scope>NUCLEOTIDE SEQUENCE [LARGE SCALE GENOMIC DNA]</scope>
    <source>
        <strain evidence="9 10">WMS-il1</strain>
    </source>
</reference>
<keyword evidence="4" id="KW-0347">Helicase</keyword>
<dbReference type="SMART" id="SM00490">
    <property type="entry name" value="HELICc"/>
    <property type="match status" value="1"/>
</dbReference>
<dbReference type="InterPro" id="IPR002464">
    <property type="entry name" value="DNA/RNA_helicase_DEAH_CS"/>
</dbReference>
<dbReference type="PANTHER" id="PTHR18934:SF99">
    <property type="entry name" value="ATP-DEPENDENT RNA HELICASE DHX37-RELATED"/>
    <property type="match status" value="1"/>
</dbReference>
<comment type="similarity">
    <text evidence="1">Belongs to the DEAD box helicase family. DEAH subfamily.</text>
</comment>
<evidence type="ECO:0008006" key="11">
    <source>
        <dbReference type="Google" id="ProtNLM"/>
    </source>
</evidence>
<keyword evidence="3" id="KW-0378">Hydrolase</keyword>
<evidence type="ECO:0000256" key="5">
    <source>
        <dbReference type="ARBA" id="ARBA00022840"/>
    </source>
</evidence>
<dbReference type="Pfam" id="PF21010">
    <property type="entry name" value="HA2_C"/>
    <property type="match status" value="1"/>
</dbReference>
<dbReference type="GO" id="GO:0016787">
    <property type="term" value="F:hydrolase activity"/>
    <property type="evidence" value="ECO:0007669"/>
    <property type="project" value="UniProtKB-KW"/>
</dbReference>
<keyword evidence="10" id="KW-1185">Reference proteome</keyword>
<dbReference type="PANTHER" id="PTHR18934">
    <property type="entry name" value="ATP-DEPENDENT RNA HELICASE"/>
    <property type="match status" value="1"/>
</dbReference>
<feature type="region of interest" description="Disordered" evidence="6">
    <location>
        <begin position="95"/>
        <end position="120"/>
    </location>
</feature>
<evidence type="ECO:0000256" key="6">
    <source>
        <dbReference type="SAM" id="MobiDB-lite"/>
    </source>
</evidence>
<dbReference type="InterPro" id="IPR007502">
    <property type="entry name" value="Helicase-assoc_dom"/>
</dbReference>
<evidence type="ECO:0000259" key="7">
    <source>
        <dbReference type="PROSITE" id="PS51192"/>
    </source>
</evidence>
<dbReference type="GO" id="GO:0000462">
    <property type="term" value="P:maturation of SSU-rRNA from tricistronic rRNA transcript (SSU-rRNA, 5.8S rRNA, LSU-rRNA)"/>
    <property type="evidence" value="ECO:0007669"/>
    <property type="project" value="TreeGrafter"/>
</dbReference>
<dbReference type="Pfam" id="PF00271">
    <property type="entry name" value="Helicase_C"/>
    <property type="match status" value="1"/>
</dbReference>
<sequence length="1039" mass="115364">MTDGILLQEMKKDFQLSAYSAILIDEAHERSVYTDVLLGLLSLVIRLRRKAYDRDPQNARLPLKLIIMSATLRVEDFAENRLLFPTLKTSGNEGVGRNPSVGCDSDEEDADAKGKAMRPGAPPVIKVESRQYPVTCHFSRVTPQDYLKAAFRKVITIHKDSAPGGILVFLTGQREVKTLCSWLSTAFPAPRTDKNSDKVTGEVPVARMSGAKRRKLAKEVAAAAEAKQKEQGGGEAKKPRTVVDIDNTGDDSLSEEEEIEIPPTSRFNLDNFAIIPTDEETEVGLGSEIKPRSSKASNTMNGEKLNGESDVDDDEQEKDEEEVLDDEVLRALDEMKKTTPVDPIHALPLYSLLPAEEQSRVFESPPEGHRLVVVATNVAETSLTIPNIRYVVDTGKVKSKIYDTGTGSSCFRIVWISQASAEQRAGRAGRIGPGHCYRLYSSQTYADEMEPFSAPDILTRPIDEVVLLLKSYLGSTPLSRFPLPTPPTPDSVEAAERRLTALGALEAKRQGSEIIRTITPAGRWMARLPLSARFARMLLFANQHGLMPYAVVLVAVLSVQDFFLPDVQPQGEEAESQKVSEPENLTMAGRKRKRVQLSEADGIAQARMNFLRQFVKTESDLMLGDLAVLLGAFCCFERYWAELIGTIPHSDESGISEQIARVARLNPESTMRQLVQKCGARWKAYIEVRQLRQQLTQILNANIPGLNLEIDPALPKPTPVQVEQLRQLFLVGSVCHLAAKYDLPAEGLPAKDRRRLRYAYKVSGVQEPVFIDTTSPLARENCSFVAFAELHTSSKPYLRNVCAINPAWIPFLAPHSYRVEGVCTTESSETVLPSEVTTFQLAAAAEEEEGKKKNPEEKLRFPNECLPPFYDPKHDAVLAYAKRVYFIGADLVEMATGDTAGFCVGTGLELPALHIPFPLTGEASCTTLGDREALVWSVRWFARALLEGKVYPGKKQLGKWFPKQLKTSLPPRIITRSWGLGRAEVKELIKKMMSKRVNSKCSLESCFAEDPTFLSNEFAAWLPPSCQVEFFARWPPTKE</sequence>
<dbReference type="CDD" id="cd18791">
    <property type="entry name" value="SF2_C_RHA"/>
    <property type="match status" value="1"/>
</dbReference>
<proteinExistence type="inferred from homology"/>
<feature type="compositionally biased region" description="Basic and acidic residues" evidence="6">
    <location>
        <begin position="226"/>
        <end position="243"/>
    </location>
</feature>
<gene>
    <name evidence="9" type="ORF">WMSIL1_LOCUS11295</name>
</gene>
<dbReference type="AlphaFoldDB" id="A0A564Z098"/>
<dbReference type="InterPro" id="IPR001650">
    <property type="entry name" value="Helicase_C-like"/>
</dbReference>
<dbReference type="SMART" id="SM00847">
    <property type="entry name" value="HA2"/>
    <property type="match status" value="1"/>
</dbReference>
<accession>A0A564Z098</accession>
<keyword evidence="5" id="KW-0067">ATP-binding</keyword>
<dbReference type="InterPro" id="IPR014001">
    <property type="entry name" value="Helicase_ATP-bd"/>
</dbReference>
<feature type="domain" description="Helicase ATP-binding" evidence="7">
    <location>
        <begin position="1"/>
        <end position="90"/>
    </location>
</feature>
<dbReference type="EMBL" id="CABIJS010000532">
    <property type="protein sequence ID" value="VUZ52870.1"/>
    <property type="molecule type" value="Genomic_DNA"/>
</dbReference>
<feature type="compositionally biased region" description="Acidic residues" evidence="6">
    <location>
        <begin position="247"/>
        <end position="260"/>
    </location>
</feature>
<evidence type="ECO:0000259" key="8">
    <source>
        <dbReference type="PROSITE" id="PS51194"/>
    </source>
</evidence>
<dbReference type="GO" id="GO:0003723">
    <property type="term" value="F:RNA binding"/>
    <property type="evidence" value="ECO:0007669"/>
    <property type="project" value="TreeGrafter"/>
</dbReference>
<dbReference type="InterPro" id="IPR056371">
    <property type="entry name" value="DHX37-like_C"/>
</dbReference>
<dbReference type="Gene3D" id="1.20.120.1080">
    <property type="match status" value="1"/>
</dbReference>
<evidence type="ECO:0000313" key="9">
    <source>
        <dbReference type="EMBL" id="VUZ52870.1"/>
    </source>
</evidence>
<feature type="region of interest" description="Disordered" evidence="6">
    <location>
        <begin position="278"/>
        <end position="324"/>
    </location>
</feature>
<dbReference type="Proteomes" id="UP000321570">
    <property type="component" value="Unassembled WGS sequence"/>
</dbReference>
<feature type="domain" description="Helicase C-terminal" evidence="8">
    <location>
        <begin position="310"/>
        <end position="473"/>
    </location>
</feature>
<dbReference type="InterPro" id="IPR027417">
    <property type="entry name" value="P-loop_NTPase"/>
</dbReference>
<protein>
    <recommendedName>
        <fullName evidence="11">Helicase C-terminal domain-containing protein</fullName>
    </recommendedName>
</protein>
<dbReference type="PROSITE" id="PS51194">
    <property type="entry name" value="HELICASE_CTER"/>
    <property type="match status" value="1"/>
</dbReference>
<dbReference type="Pfam" id="PF07717">
    <property type="entry name" value="OB_NTP_bind"/>
    <property type="match status" value="1"/>
</dbReference>
<dbReference type="GO" id="GO:0004386">
    <property type="term" value="F:helicase activity"/>
    <property type="evidence" value="ECO:0007669"/>
    <property type="project" value="UniProtKB-KW"/>
</dbReference>